<keyword evidence="4" id="KW-1185">Reference proteome</keyword>
<dbReference type="RefSeq" id="WP_408084779.1">
    <property type="nucleotide sequence ID" value="NZ_JBELPZ010000007.1"/>
</dbReference>
<evidence type="ECO:0000313" key="4">
    <source>
        <dbReference type="Proteomes" id="UP001629156"/>
    </source>
</evidence>
<proteinExistence type="predicted"/>
<keyword evidence="1" id="KW-0479">Metal-binding</keyword>
<protein>
    <submittedName>
        <fullName evidence="3">Class I mannose-6-phosphate isomerase</fullName>
    </submittedName>
</protein>
<keyword evidence="3" id="KW-0413">Isomerase</keyword>
<dbReference type="InterPro" id="IPR051804">
    <property type="entry name" value="Carb_Metab_Reg_Kinase/Isom"/>
</dbReference>
<organism evidence="3 4">
    <name type="scientific">Flavobacterium rhizosphaerae</name>
    <dbReference type="NCBI Taxonomy" id="3163298"/>
    <lineage>
        <taxon>Bacteria</taxon>
        <taxon>Pseudomonadati</taxon>
        <taxon>Bacteroidota</taxon>
        <taxon>Flavobacteriia</taxon>
        <taxon>Flavobacteriales</taxon>
        <taxon>Flavobacteriaceae</taxon>
        <taxon>Flavobacterium</taxon>
    </lineage>
</organism>
<dbReference type="PANTHER" id="PTHR42742">
    <property type="entry name" value="TRANSCRIPTIONAL REPRESSOR MPRA"/>
    <property type="match status" value="1"/>
</dbReference>
<dbReference type="Gene3D" id="2.60.120.10">
    <property type="entry name" value="Jelly Rolls"/>
    <property type="match status" value="2"/>
</dbReference>
<dbReference type="Proteomes" id="UP001629156">
    <property type="component" value="Unassembled WGS sequence"/>
</dbReference>
<dbReference type="InterPro" id="IPR014710">
    <property type="entry name" value="RmlC-like_jellyroll"/>
</dbReference>
<comment type="caution">
    <text evidence="3">The sequence shown here is derived from an EMBL/GenBank/DDBJ whole genome shotgun (WGS) entry which is preliminary data.</text>
</comment>
<dbReference type="GO" id="GO:0016853">
    <property type="term" value="F:isomerase activity"/>
    <property type="evidence" value="ECO:0007669"/>
    <property type="project" value="UniProtKB-KW"/>
</dbReference>
<keyword evidence="2" id="KW-0862">Zinc</keyword>
<reference evidence="3 4" key="1">
    <citation type="submission" date="2024-06" db="EMBL/GenBank/DDBJ databases">
        <authorList>
            <person name="Kaempfer P."/>
            <person name="Viver T."/>
        </authorList>
    </citation>
    <scope>NUCLEOTIDE SEQUENCE [LARGE SCALE GENOMIC DNA]</scope>
    <source>
        <strain evidence="3 4">ST-119</strain>
    </source>
</reference>
<evidence type="ECO:0000313" key="3">
    <source>
        <dbReference type="EMBL" id="MFL9844529.1"/>
    </source>
</evidence>
<gene>
    <name evidence="3" type="ORF">ABS766_08865</name>
</gene>
<sequence length="590" mass="67045">METTQTKIRETSQFQLPVTNKPSVSGYDIYPVFSIPDGTITIGYDTLAKELAQYKCVKIDGYVGIRFDDVKQQLNDAFLAMGQEPTWINIESALKPKHEIDEMIAPFLGGDDPVFGKITTLELSDFYNASALNELCSPQHEGGMVIYYGIGAHMLPVEAKMVYFDISKNEIQFRSRAGSVTNLGAGDAFDPKKMYKRFYFIDWLVLNKHKNNIKTAIDYLVDGQRTDEITWTTGNTWRDSIAKLSKSPIRVRPWFEPGVWGGSWIKDKIEGLEKDVPNYAWSFELIVPENGIIIESAGILLEYSFDFLMYNAGKNVLGTDFDTYKYEFPIRFDFLDTFDGGNLSIQCHPQMEYMKQHFGESITQEETYYILDKKDDALVYLGFQENINPDAFKQALEHSADNAVALNINDYVQAFKANKHDLYLIPPGTIHGSGENNLVLEISATPYIYTFKMYDWVRLDMDGKPRPINIDRGMENLDFERKGDRVSAELISSPEVIETGDDWTLEHLPTHANHLYDVHRYSIGTEVRVATNQKAHVLSLVEGEHIEIIVNGESAVFAYAETFIIPAACNHYIIKNKSDKPALVVKSFIK</sequence>
<dbReference type="CDD" id="cd07010">
    <property type="entry name" value="cupin_PMI_type_I_N_bac"/>
    <property type="match status" value="1"/>
</dbReference>
<evidence type="ECO:0000256" key="1">
    <source>
        <dbReference type="ARBA" id="ARBA00022723"/>
    </source>
</evidence>
<accession>A0ABW8YW34</accession>
<dbReference type="SUPFAM" id="SSF51182">
    <property type="entry name" value="RmlC-like cupins"/>
    <property type="match status" value="1"/>
</dbReference>
<dbReference type="EMBL" id="JBELPZ010000007">
    <property type="protein sequence ID" value="MFL9844529.1"/>
    <property type="molecule type" value="Genomic_DNA"/>
</dbReference>
<dbReference type="InterPro" id="IPR011051">
    <property type="entry name" value="RmlC_Cupin_sf"/>
</dbReference>
<name>A0ABW8YW34_9FLAO</name>
<dbReference type="PANTHER" id="PTHR42742:SF3">
    <property type="entry name" value="FRUCTOKINASE"/>
    <property type="match status" value="1"/>
</dbReference>
<evidence type="ECO:0000256" key="2">
    <source>
        <dbReference type="ARBA" id="ARBA00022833"/>
    </source>
</evidence>